<evidence type="ECO:0000256" key="4">
    <source>
        <dbReference type="SAM" id="Coils"/>
    </source>
</evidence>
<dbReference type="PANTHER" id="PTHR21447">
    <property type="entry name" value="RING-TYPE DOMAIN-CONTAINING PROTEIN-RELATED"/>
    <property type="match status" value="1"/>
</dbReference>
<keyword evidence="4" id="KW-0175">Coiled coil</keyword>
<reference evidence="7" key="1">
    <citation type="submission" date="2017-10" db="EMBL/GenBank/DDBJ databases">
        <title>Rapid genome shrinkage in a self-fertile nematode reveals novel sperm competition proteins.</title>
        <authorList>
            <person name="Yin D."/>
            <person name="Schwarz E.M."/>
            <person name="Thomas C.G."/>
            <person name="Felde R.L."/>
            <person name="Korf I.F."/>
            <person name="Cutter A.D."/>
            <person name="Schartner C.M."/>
            <person name="Ralston E.J."/>
            <person name="Meyer B.J."/>
            <person name="Haag E.S."/>
        </authorList>
    </citation>
    <scope>NUCLEOTIDE SEQUENCE [LARGE SCALE GENOMIC DNA]</scope>
    <source>
        <strain evidence="7">JU1422</strain>
    </source>
</reference>
<dbReference type="STRING" id="1611254.A0A2G5UW84"/>
<dbReference type="PROSITE" id="PS50089">
    <property type="entry name" value="ZF_RING_2"/>
    <property type="match status" value="1"/>
</dbReference>
<feature type="coiled-coil region" evidence="4">
    <location>
        <begin position="510"/>
        <end position="556"/>
    </location>
</feature>
<keyword evidence="1 3" id="KW-0479">Metal-binding</keyword>
<dbReference type="GO" id="GO:0045087">
    <property type="term" value="P:innate immune response"/>
    <property type="evidence" value="ECO:0007669"/>
    <property type="project" value="TreeGrafter"/>
</dbReference>
<keyword evidence="2" id="KW-0862">Zinc</keyword>
<dbReference type="Pfam" id="PF25100">
    <property type="entry name" value="DUF7809"/>
    <property type="match status" value="1"/>
</dbReference>
<sequence length="639" mass="74519">MSKFLEIPGFVRSRMCLREETLHYILEEFYSYVDSFVNPQDAFEGNEKDLIQLFIDKSHGILRMYGSAEELLENVNIYKDFPGNHKFFEINRPYQMRPRIFTNFKNEKYIAKSDVFVILQNMMLNFREVCPKQTHTMIALYLEMRQDNIGMCTEFVKFDEKRFEEMQKKMKEEIKKRQLSKIFIEVFGENIHSSQSRAKTEGVASFYLACSLPVKVLGTIIDENLEMFSPRHKNSNEPITLRVFEDGDQQFLMRSEVSNALIASSTLNKRLDSEDDKYEFHTISLEEIQKNFDTKNIEFIHYPILRAKHRANPISIPIPGKSDEFCILAIDTFFQYFKELILGVQYYQKVDGDNINAIFPALKTIFKSDCTTPYFLFIGDRGAVRRVVISFFENFGGASAKELRKVETDGFTVPFLKNELAYLGLTTTFPEILDYAEVVYAEVDKHKKESVLRTCDLFDAVEHCQLNCVLERLPELKKFVHSQKGCHRVYGFKCEDCNSENPENQEDQKLSILEKEIADLKMSYQKVLEENQQKTLENQELQQKNLRLSVKNESNEVQIKQLTEKLTHSKLAIDDGNYSIPCTSQLKIQCLICEKPIPPGHDQIIKCPMCKRRFHSKCAINWLKEHQQCPACNGELPKF</sequence>
<dbReference type="Pfam" id="PF13639">
    <property type="entry name" value="zf-RING_2"/>
    <property type="match status" value="1"/>
</dbReference>
<dbReference type="InterPro" id="IPR056711">
    <property type="entry name" value="DUF7809"/>
</dbReference>
<evidence type="ECO:0000259" key="5">
    <source>
        <dbReference type="PROSITE" id="PS50089"/>
    </source>
</evidence>
<dbReference type="InterPro" id="IPR001841">
    <property type="entry name" value="Znf_RING"/>
</dbReference>
<organism evidence="6 7">
    <name type="scientific">Caenorhabditis nigoni</name>
    <dbReference type="NCBI Taxonomy" id="1611254"/>
    <lineage>
        <taxon>Eukaryota</taxon>
        <taxon>Metazoa</taxon>
        <taxon>Ecdysozoa</taxon>
        <taxon>Nematoda</taxon>
        <taxon>Chromadorea</taxon>
        <taxon>Rhabditida</taxon>
        <taxon>Rhabditina</taxon>
        <taxon>Rhabditomorpha</taxon>
        <taxon>Rhabditoidea</taxon>
        <taxon>Rhabditidae</taxon>
        <taxon>Peloderinae</taxon>
        <taxon>Caenorhabditis</taxon>
    </lineage>
</organism>
<dbReference type="PANTHER" id="PTHR21447:SF13">
    <property type="entry name" value="RING-TYPE DOMAIN-CONTAINING PROTEIN"/>
    <property type="match status" value="1"/>
</dbReference>
<keyword evidence="7" id="KW-1185">Reference proteome</keyword>
<evidence type="ECO:0000256" key="1">
    <source>
        <dbReference type="ARBA" id="ARBA00022771"/>
    </source>
</evidence>
<dbReference type="Proteomes" id="UP000230233">
    <property type="component" value="Chromosome II"/>
</dbReference>
<dbReference type="SUPFAM" id="SSF57850">
    <property type="entry name" value="RING/U-box"/>
    <property type="match status" value="1"/>
</dbReference>
<protein>
    <recommendedName>
        <fullName evidence="5">RING-type domain-containing protein</fullName>
    </recommendedName>
</protein>
<comment type="caution">
    <text evidence="6">The sequence shown here is derived from an EMBL/GenBank/DDBJ whole genome shotgun (WGS) entry which is preliminary data.</text>
</comment>
<name>A0A2G5UW84_9PELO</name>
<dbReference type="AlphaFoldDB" id="A0A2G5UW84"/>
<evidence type="ECO:0000256" key="2">
    <source>
        <dbReference type="ARBA" id="ARBA00022833"/>
    </source>
</evidence>
<dbReference type="EMBL" id="PDUG01000002">
    <property type="protein sequence ID" value="PIC43743.1"/>
    <property type="molecule type" value="Genomic_DNA"/>
</dbReference>
<keyword evidence="1 3" id="KW-0863">Zinc-finger</keyword>
<dbReference type="GO" id="GO:0008270">
    <property type="term" value="F:zinc ion binding"/>
    <property type="evidence" value="ECO:0007669"/>
    <property type="project" value="UniProtKB-KW"/>
</dbReference>
<dbReference type="GO" id="GO:0045121">
    <property type="term" value="C:membrane raft"/>
    <property type="evidence" value="ECO:0007669"/>
    <property type="project" value="TreeGrafter"/>
</dbReference>
<evidence type="ECO:0000313" key="6">
    <source>
        <dbReference type="EMBL" id="PIC43743.1"/>
    </source>
</evidence>
<accession>A0A2G5UW84</accession>
<dbReference type="InterPro" id="IPR013083">
    <property type="entry name" value="Znf_RING/FYVE/PHD"/>
</dbReference>
<dbReference type="Gene3D" id="3.30.40.10">
    <property type="entry name" value="Zinc/RING finger domain, C3HC4 (zinc finger)"/>
    <property type="match status" value="1"/>
</dbReference>
<gene>
    <name evidence="6" type="primary">Cnig_chr_II.g4366</name>
    <name evidence="6" type="ORF">B9Z55_004366</name>
</gene>
<evidence type="ECO:0000313" key="7">
    <source>
        <dbReference type="Proteomes" id="UP000230233"/>
    </source>
</evidence>
<evidence type="ECO:0000256" key="3">
    <source>
        <dbReference type="PROSITE-ProRule" id="PRU00175"/>
    </source>
</evidence>
<feature type="domain" description="RING-type" evidence="5">
    <location>
        <begin position="590"/>
        <end position="633"/>
    </location>
</feature>
<proteinExistence type="predicted"/>